<comment type="caution">
    <text evidence="1">The sequence shown here is derived from an EMBL/GenBank/DDBJ whole genome shotgun (WGS) entry which is preliminary data.</text>
</comment>
<evidence type="ECO:0008006" key="3">
    <source>
        <dbReference type="Google" id="ProtNLM"/>
    </source>
</evidence>
<protein>
    <recommendedName>
        <fullName evidence="3">RNase H type-1 domain-containing protein</fullName>
    </recommendedName>
</protein>
<dbReference type="EMBL" id="BAABME010012287">
    <property type="protein sequence ID" value="GAA0184946.1"/>
    <property type="molecule type" value="Genomic_DNA"/>
</dbReference>
<accession>A0AAV3RZ70</accession>
<organism evidence="1 2">
    <name type="scientific">Lithospermum erythrorhizon</name>
    <name type="common">Purple gromwell</name>
    <name type="synonym">Lithospermum officinale var. erythrorhizon</name>
    <dbReference type="NCBI Taxonomy" id="34254"/>
    <lineage>
        <taxon>Eukaryota</taxon>
        <taxon>Viridiplantae</taxon>
        <taxon>Streptophyta</taxon>
        <taxon>Embryophyta</taxon>
        <taxon>Tracheophyta</taxon>
        <taxon>Spermatophyta</taxon>
        <taxon>Magnoliopsida</taxon>
        <taxon>eudicotyledons</taxon>
        <taxon>Gunneridae</taxon>
        <taxon>Pentapetalae</taxon>
        <taxon>asterids</taxon>
        <taxon>lamiids</taxon>
        <taxon>Boraginales</taxon>
        <taxon>Boraginaceae</taxon>
        <taxon>Boraginoideae</taxon>
        <taxon>Lithospermeae</taxon>
        <taxon>Lithospermum</taxon>
    </lineage>
</organism>
<reference evidence="1 2" key="1">
    <citation type="submission" date="2024-01" db="EMBL/GenBank/DDBJ databases">
        <title>The complete chloroplast genome sequence of Lithospermum erythrorhizon: insights into the phylogenetic relationship among Boraginaceae species and the maternal lineages of purple gromwells.</title>
        <authorList>
            <person name="Okada T."/>
            <person name="Watanabe K."/>
        </authorList>
    </citation>
    <scope>NUCLEOTIDE SEQUENCE [LARGE SCALE GENOMIC DNA]</scope>
</reference>
<gene>
    <name evidence="1" type="ORF">LIER_32234</name>
</gene>
<name>A0AAV3RZ70_LITER</name>
<sequence>MSCVDVSRQGHRVPGSLSIHFWFPFLLRVHTAHSQIWKRLMAIRERAEEHLHGKLGRGTCNFWVVGLSQGQWAEIHQLQVVSGVDDIPIWKLSNNGEFSFKGAYDEIQGSRSELIHVWREQNQAADWVAKTALADRQTFFWRPGEVDGRLERCAIWRAGVSPVSEAQEVFLCCSYFLFLMYYFRLAYVSAAEP</sequence>
<dbReference type="Proteomes" id="UP001454036">
    <property type="component" value="Unassembled WGS sequence"/>
</dbReference>
<dbReference type="AlphaFoldDB" id="A0AAV3RZ70"/>
<evidence type="ECO:0000313" key="1">
    <source>
        <dbReference type="EMBL" id="GAA0184946.1"/>
    </source>
</evidence>
<evidence type="ECO:0000313" key="2">
    <source>
        <dbReference type="Proteomes" id="UP001454036"/>
    </source>
</evidence>
<proteinExistence type="predicted"/>
<keyword evidence="2" id="KW-1185">Reference proteome</keyword>